<dbReference type="Gene3D" id="3.30.450.20">
    <property type="entry name" value="PAS domain"/>
    <property type="match status" value="3"/>
</dbReference>
<dbReference type="Pfam" id="PF13426">
    <property type="entry name" value="PAS_9"/>
    <property type="match status" value="1"/>
</dbReference>
<gene>
    <name evidence="16" type="ORF">DSCA_55260</name>
</gene>
<dbReference type="NCBIfam" id="TIGR00229">
    <property type="entry name" value="sensory_box"/>
    <property type="match status" value="3"/>
</dbReference>
<evidence type="ECO:0000256" key="8">
    <source>
        <dbReference type="ARBA" id="ARBA00023012"/>
    </source>
</evidence>
<feature type="domain" description="PAS" evidence="14">
    <location>
        <begin position="402"/>
        <end position="472"/>
    </location>
</feature>
<keyword evidence="17" id="KW-1185">Reference proteome</keyword>
<evidence type="ECO:0000256" key="5">
    <source>
        <dbReference type="ARBA" id="ARBA00022741"/>
    </source>
</evidence>
<feature type="domain" description="PAC" evidence="15">
    <location>
        <begin position="349"/>
        <end position="401"/>
    </location>
</feature>
<dbReference type="Pfam" id="PF00512">
    <property type="entry name" value="HisKA"/>
    <property type="match status" value="1"/>
</dbReference>
<feature type="coiled-coil region" evidence="10">
    <location>
        <begin position="233"/>
        <end position="270"/>
    </location>
</feature>
<dbReference type="SMART" id="SM00388">
    <property type="entry name" value="HisKA"/>
    <property type="match status" value="1"/>
</dbReference>
<dbReference type="InterPro" id="IPR011006">
    <property type="entry name" value="CheY-like_superfamily"/>
</dbReference>
<dbReference type="PROSITE" id="PS50110">
    <property type="entry name" value="RESPONSE_REGULATORY"/>
    <property type="match status" value="1"/>
</dbReference>
<sequence>MNKNASSAAAKEISCRVTHTLLLYVRKNNRGTLGNLLDGMPLDEGYLSDTNNWVSHAFLQTLYARMIEMLGDQKAVYHMTLASGQLQSLGILDRIVRLMGSPKLIYSQAPKYNNFLKLNGSVFIHDIGDSWVVLEDRYHDSCQKTRFDCDYTRGILAGIPTMFGLPPATVEEVKCQVAHERYGRRIWPDTPAQGCTGCFYRVSWLPGKTSFLKRIFAGWSTHRQAIEDLAYANQLIQAKYDEAKHLAADLERTNQELERQHSQLIESEKKHRLISENVSDTIWVIDLNTLKFEYISPSVEKNRGFTVEEALNLSMEQTLSPRSLAKVSTVLEAELAVENKPGVDPQRSKTIEIEHSLKGGGYTWAEATVSFIRDPNGVPKSIMGVTRDISERKKAEKAVAKSEIKYRNLFENGLDLICLHDLEGNLLETNIPFKKEYGWRREDLEGVNIRDLLSEGYKLEIDGYIDRILANGSDDGYLKMVTRPGRRVILEYRSRLIQDGNGQPEAIQCAARDVTRRLQYEKALKESEEKYKNIVQHAPAGIYEFNMETLTFISVNDVMCQYTGYSQHEFLDLDPFVLLSEDSKDTLTRLIEEVFARKPEELSAEYKICGKDQKERWVLSNSRFFYENGIPKRAMAVVHDLTGIRKAEEEKRALEVKLQNARKLESLGTLAGGVAHDLNNILSGIVSYPDLLLLDIGENSPLRKPILTIKRSGEKAAEIVQDLLTLARRNVSSKKRIDISHVVNDFITSPEYRKIVGNRPHLTVETDICEGILGVVGSEMHILKTVMNLVSNAADAMPSGGRITIATRDCYIDKPYAGFEIIPEGEYAILEVSDMGIGMPPSDLEKIFEPFYTKKVMGRSGTGLGMSVVWGTVKDHEGFFDITTEEGTGTTFVLYFPATRSEKEAPRSVYIDDYLGLGESILIIDDAPEQRDLTGRMMQRLGYEVHTADSGEAAVALVKKETYDLLILDMIMPPGMNGLETYKQVLTIVPDQKAIIASGYAETERVHEAQQLGAGSYIKKPYTLEKIGLAVRSELDRPSPIQRTGPSSHPHNS</sequence>
<dbReference type="InterPro" id="IPR001789">
    <property type="entry name" value="Sig_transdc_resp-reg_receiver"/>
</dbReference>
<dbReference type="PROSITE" id="PS50112">
    <property type="entry name" value="PAS"/>
    <property type="match status" value="3"/>
</dbReference>
<dbReference type="OrthoDB" id="45683at2"/>
<keyword evidence="3 9" id="KW-0597">Phosphoprotein</keyword>
<keyword evidence="8" id="KW-0902">Two-component regulatory system</keyword>
<evidence type="ECO:0000259" key="13">
    <source>
        <dbReference type="PROSITE" id="PS50110"/>
    </source>
</evidence>
<evidence type="ECO:0000256" key="3">
    <source>
        <dbReference type="ARBA" id="ARBA00022553"/>
    </source>
</evidence>
<dbReference type="SMART" id="SM00091">
    <property type="entry name" value="PAS"/>
    <property type="match status" value="3"/>
</dbReference>
<dbReference type="PANTHER" id="PTHR43065">
    <property type="entry name" value="SENSOR HISTIDINE KINASE"/>
    <property type="match status" value="1"/>
</dbReference>
<evidence type="ECO:0000256" key="11">
    <source>
        <dbReference type="SAM" id="MobiDB-lite"/>
    </source>
</evidence>
<organism evidence="16 17">
    <name type="scientific">Desulfosarcina alkanivorans</name>
    <dbReference type="NCBI Taxonomy" id="571177"/>
    <lineage>
        <taxon>Bacteria</taxon>
        <taxon>Pseudomonadati</taxon>
        <taxon>Thermodesulfobacteriota</taxon>
        <taxon>Desulfobacteria</taxon>
        <taxon>Desulfobacterales</taxon>
        <taxon>Desulfosarcinaceae</taxon>
        <taxon>Desulfosarcina</taxon>
    </lineage>
</organism>
<evidence type="ECO:0000313" key="16">
    <source>
        <dbReference type="EMBL" id="BBO71596.1"/>
    </source>
</evidence>
<dbReference type="Pfam" id="PF08447">
    <property type="entry name" value="PAS_3"/>
    <property type="match status" value="1"/>
</dbReference>
<reference evidence="16 17" key="1">
    <citation type="submission" date="2019-11" db="EMBL/GenBank/DDBJ databases">
        <title>Comparative genomics of hydrocarbon-degrading Desulfosarcina strains.</title>
        <authorList>
            <person name="Watanabe M."/>
            <person name="Kojima H."/>
            <person name="Fukui M."/>
        </authorList>
    </citation>
    <scope>NUCLEOTIDE SEQUENCE [LARGE SCALE GENOMIC DNA]</scope>
    <source>
        <strain evidence="16 17">PL12</strain>
    </source>
</reference>
<dbReference type="Gene3D" id="3.30.565.10">
    <property type="entry name" value="Histidine kinase-like ATPase, C-terminal domain"/>
    <property type="match status" value="1"/>
</dbReference>
<feature type="domain" description="PAC" evidence="15">
    <location>
        <begin position="474"/>
        <end position="526"/>
    </location>
</feature>
<dbReference type="AlphaFoldDB" id="A0A5K7YQR8"/>
<feature type="domain" description="PAS" evidence="14">
    <location>
        <begin position="267"/>
        <end position="338"/>
    </location>
</feature>
<evidence type="ECO:0000256" key="7">
    <source>
        <dbReference type="ARBA" id="ARBA00022840"/>
    </source>
</evidence>
<dbReference type="InterPro" id="IPR003661">
    <property type="entry name" value="HisK_dim/P_dom"/>
</dbReference>
<dbReference type="InterPro" id="IPR005467">
    <property type="entry name" value="His_kinase_dom"/>
</dbReference>
<dbReference type="InterPro" id="IPR036097">
    <property type="entry name" value="HisK_dim/P_sf"/>
</dbReference>
<dbReference type="Pfam" id="PF02518">
    <property type="entry name" value="HATPase_c"/>
    <property type="match status" value="1"/>
</dbReference>
<dbReference type="InterPro" id="IPR036890">
    <property type="entry name" value="HATPase_C_sf"/>
</dbReference>
<dbReference type="Pfam" id="PF08448">
    <property type="entry name" value="PAS_4"/>
    <property type="match status" value="1"/>
</dbReference>
<keyword evidence="5" id="KW-0547">Nucleotide-binding</keyword>
<dbReference type="Gene3D" id="3.40.50.2300">
    <property type="match status" value="1"/>
</dbReference>
<comment type="catalytic activity">
    <reaction evidence="1">
        <text>ATP + protein L-histidine = ADP + protein N-phospho-L-histidine.</text>
        <dbReference type="EC" id="2.7.13.3"/>
    </reaction>
</comment>
<dbReference type="InterPro" id="IPR013656">
    <property type="entry name" value="PAS_4"/>
</dbReference>
<dbReference type="EC" id="2.7.13.3" evidence="2"/>
<dbReference type="InterPro" id="IPR000700">
    <property type="entry name" value="PAS-assoc_C"/>
</dbReference>
<keyword evidence="7" id="KW-0067">ATP-binding</keyword>
<dbReference type="SUPFAM" id="SSF55874">
    <property type="entry name" value="ATPase domain of HSP90 chaperone/DNA topoisomerase II/histidine kinase"/>
    <property type="match status" value="1"/>
</dbReference>
<dbReference type="RefSeq" id="WP_155319408.1">
    <property type="nucleotide sequence ID" value="NZ_AP021874.1"/>
</dbReference>
<evidence type="ECO:0000256" key="9">
    <source>
        <dbReference type="PROSITE-ProRule" id="PRU00169"/>
    </source>
</evidence>
<dbReference type="PROSITE" id="PS50113">
    <property type="entry name" value="PAC"/>
    <property type="match status" value="2"/>
</dbReference>
<dbReference type="InterPro" id="IPR000014">
    <property type="entry name" value="PAS"/>
</dbReference>
<keyword evidence="10" id="KW-0175">Coiled coil</keyword>
<feature type="domain" description="PAS" evidence="14">
    <location>
        <begin position="527"/>
        <end position="598"/>
    </location>
</feature>
<feature type="region of interest" description="Disordered" evidence="11">
    <location>
        <begin position="1034"/>
        <end position="1053"/>
    </location>
</feature>
<dbReference type="SMART" id="SM00448">
    <property type="entry name" value="REC"/>
    <property type="match status" value="1"/>
</dbReference>
<dbReference type="SMART" id="SM00086">
    <property type="entry name" value="PAC"/>
    <property type="match status" value="3"/>
</dbReference>
<evidence type="ECO:0000256" key="2">
    <source>
        <dbReference type="ARBA" id="ARBA00012438"/>
    </source>
</evidence>
<feature type="domain" description="Response regulatory" evidence="13">
    <location>
        <begin position="920"/>
        <end position="1035"/>
    </location>
</feature>
<accession>A0A5K7YQR8</accession>
<dbReference type="SUPFAM" id="SSF47384">
    <property type="entry name" value="Homodimeric domain of signal transducing histidine kinase"/>
    <property type="match status" value="1"/>
</dbReference>
<evidence type="ECO:0000259" key="14">
    <source>
        <dbReference type="PROSITE" id="PS50112"/>
    </source>
</evidence>
<dbReference type="Gene3D" id="1.10.287.130">
    <property type="match status" value="1"/>
</dbReference>
<dbReference type="InterPro" id="IPR001610">
    <property type="entry name" value="PAC"/>
</dbReference>
<dbReference type="GO" id="GO:0005524">
    <property type="term" value="F:ATP binding"/>
    <property type="evidence" value="ECO:0007669"/>
    <property type="project" value="UniProtKB-KW"/>
</dbReference>
<keyword evidence="6" id="KW-0418">Kinase</keyword>
<dbReference type="PANTHER" id="PTHR43065:SF46">
    <property type="entry name" value="C4-DICARBOXYLATE TRANSPORT SENSOR PROTEIN DCTB"/>
    <property type="match status" value="1"/>
</dbReference>
<feature type="compositionally biased region" description="Polar residues" evidence="11">
    <location>
        <begin position="1041"/>
        <end position="1053"/>
    </location>
</feature>
<dbReference type="CDD" id="cd00156">
    <property type="entry name" value="REC"/>
    <property type="match status" value="1"/>
</dbReference>
<dbReference type="InterPro" id="IPR035965">
    <property type="entry name" value="PAS-like_dom_sf"/>
</dbReference>
<proteinExistence type="predicted"/>
<dbReference type="GO" id="GO:0000155">
    <property type="term" value="F:phosphorelay sensor kinase activity"/>
    <property type="evidence" value="ECO:0007669"/>
    <property type="project" value="InterPro"/>
</dbReference>
<dbReference type="InterPro" id="IPR003594">
    <property type="entry name" value="HATPase_dom"/>
</dbReference>
<dbReference type="PRINTS" id="PR00344">
    <property type="entry name" value="BCTRLSENSOR"/>
</dbReference>
<feature type="modified residue" description="4-aspartylphosphate" evidence="9">
    <location>
        <position position="969"/>
    </location>
</feature>
<dbReference type="PROSITE" id="PS50109">
    <property type="entry name" value="HIS_KIN"/>
    <property type="match status" value="1"/>
</dbReference>
<dbReference type="Pfam" id="PF00072">
    <property type="entry name" value="Response_reg"/>
    <property type="match status" value="1"/>
</dbReference>
<evidence type="ECO:0000256" key="6">
    <source>
        <dbReference type="ARBA" id="ARBA00022777"/>
    </source>
</evidence>
<dbReference type="InterPro" id="IPR004358">
    <property type="entry name" value="Sig_transdc_His_kin-like_C"/>
</dbReference>
<keyword evidence="4" id="KW-0808">Transferase</keyword>
<dbReference type="Proteomes" id="UP000427906">
    <property type="component" value="Chromosome"/>
</dbReference>
<feature type="domain" description="Histidine kinase" evidence="12">
    <location>
        <begin position="673"/>
        <end position="900"/>
    </location>
</feature>
<dbReference type="EMBL" id="AP021874">
    <property type="protein sequence ID" value="BBO71596.1"/>
    <property type="molecule type" value="Genomic_DNA"/>
</dbReference>
<evidence type="ECO:0000256" key="4">
    <source>
        <dbReference type="ARBA" id="ARBA00022679"/>
    </source>
</evidence>
<dbReference type="CDD" id="cd00082">
    <property type="entry name" value="HisKA"/>
    <property type="match status" value="1"/>
</dbReference>
<evidence type="ECO:0000259" key="12">
    <source>
        <dbReference type="PROSITE" id="PS50109"/>
    </source>
</evidence>
<evidence type="ECO:0000313" key="17">
    <source>
        <dbReference type="Proteomes" id="UP000427906"/>
    </source>
</evidence>
<evidence type="ECO:0000256" key="1">
    <source>
        <dbReference type="ARBA" id="ARBA00000085"/>
    </source>
</evidence>
<evidence type="ECO:0000256" key="10">
    <source>
        <dbReference type="SAM" id="Coils"/>
    </source>
</evidence>
<dbReference type="SMART" id="SM00387">
    <property type="entry name" value="HATPase_c"/>
    <property type="match status" value="1"/>
</dbReference>
<dbReference type="CDD" id="cd00130">
    <property type="entry name" value="PAS"/>
    <property type="match status" value="3"/>
</dbReference>
<dbReference type="InterPro" id="IPR013655">
    <property type="entry name" value="PAS_fold_3"/>
</dbReference>
<dbReference type="SUPFAM" id="SSF55785">
    <property type="entry name" value="PYP-like sensor domain (PAS domain)"/>
    <property type="match status" value="3"/>
</dbReference>
<name>A0A5K7YQR8_9BACT</name>
<dbReference type="KEGG" id="dalk:DSCA_55260"/>
<dbReference type="SUPFAM" id="SSF52172">
    <property type="entry name" value="CheY-like"/>
    <property type="match status" value="1"/>
</dbReference>
<evidence type="ECO:0000259" key="15">
    <source>
        <dbReference type="PROSITE" id="PS50113"/>
    </source>
</evidence>
<protein>
    <recommendedName>
        <fullName evidence="2">histidine kinase</fullName>
        <ecNumber evidence="2">2.7.13.3</ecNumber>
    </recommendedName>
</protein>